<dbReference type="PROSITE" id="PS00194">
    <property type="entry name" value="THIOREDOXIN_1"/>
    <property type="match status" value="1"/>
</dbReference>
<protein>
    <recommendedName>
        <fullName evidence="5">Thioredoxin domain-containing protein</fullName>
    </recommendedName>
</protein>
<gene>
    <name evidence="6" type="ORF">METZ01_LOCUS304958</name>
</gene>
<keyword evidence="2" id="KW-0201">Cytochrome c-type biogenesis</keyword>
<evidence type="ECO:0000256" key="4">
    <source>
        <dbReference type="ARBA" id="ARBA00023284"/>
    </source>
</evidence>
<dbReference type="PROSITE" id="PS51352">
    <property type="entry name" value="THIOREDOXIN_2"/>
    <property type="match status" value="1"/>
</dbReference>
<evidence type="ECO:0000256" key="1">
    <source>
        <dbReference type="ARBA" id="ARBA00004196"/>
    </source>
</evidence>
<dbReference type="PANTHER" id="PTHR42852:SF6">
    <property type="entry name" value="THIOL:DISULFIDE INTERCHANGE PROTEIN DSBE"/>
    <property type="match status" value="1"/>
</dbReference>
<sequence>VVGFIAILTWASLSSDGNPTGIGVNTGSGKIDIESTPAPEFKIMLSHGEALSLSDLHGKVVLIDFWSSWCAPCRHEANILAETYLEYANQPIEFVGINIWDHQQAALEHLQEFDPAYPNGIDVGGKIGIEYGVSGIPEKYFVDPNGQLSRKYIGPIQANALREIISDLMAN</sequence>
<dbReference type="InterPro" id="IPR013766">
    <property type="entry name" value="Thioredoxin_domain"/>
</dbReference>
<comment type="subcellular location">
    <subcellularLocation>
        <location evidence="1">Cell envelope</location>
    </subcellularLocation>
</comment>
<accession>A0A382MT02</accession>
<dbReference type="Gene3D" id="3.40.30.10">
    <property type="entry name" value="Glutaredoxin"/>
    <property type="match status" value="1"/>
</dbReference>
<evidence type="ECO:0000259" key="5">
    <source>
        <dbReference type="PROSITE" id="PS51352"/>
    </source>
</evidence>
<dbReference type="GO" id="GO:0030313">
    <property type="term" value="C:cell envelope"/>
    <property type="evidence" value="ECO:0007669"/>
    <property type="project" value="UniProtKB-SubCell"/>
</dbReference>
<evidence type="ECO:0000256" key="3">
    <source>
        <dbReference type="ARBA" id="ARBA00023157"/>
    </source>
</evidence>
<evidence type="ECO:0000313" key="6">
    <source>
        <dbReference type="EMBL" id="SVC52104.1"/>
    </source>
</evidence>
<dbReference type="GO" id="GO:0016491">
    <property type="term" value="F:oxidoreductase activity"/>
    <property type="evidence" value="ECO:0007669"/>
    <property type="project" value="InterPro"/>
</dbReference>
<dbReference type="GO" id="GO:0017004">
    <property type="term" value="P:cytochrome complex assembly"/>
    <property type="evidence" value="ECO:0007669"/>
    <property type="project" value="UniProtKB-KW"/>
</dbReference>
<name>A0A382MT02_9ZZZZ</name>
<dbReference type="GO" id="GO:0016209">
    <property type="term" value="F:antioxidant activity"/>
    <property type="evidence" value="ECO:0007669"/>
    <property type="project" value="InterPro"/>
</dbReference>
<dbReference type="InterPro" id="IPR017937">
    <property type="entry name" value="Thioredoxin_CS"/>
</dbReference>
<dbReference type="AlphaFoldDB" id="A0A382MT02"/>
<dbReference type="CDD" id="cd02966">
    <property type="entry name" value="TlpA_like_family"/>
    <property type="match status" value="1"/>
</dbReference>
<feature type="non-terminal residue" evidence="6">
    <location>
        <position position="1"/>
    </location>
</feature>
<proteinExistence type="predicted"/>
<dbReference type="SUPFAM" id="SSF52833">
    <property type="entry name" value="Thioredoxin-like"/>
    <property type="match status" value="1"/>
</dbReference>
<reference evidence="6" key="1">
    <citation type="submission" date="2018-05" db="EMBL/GenBank/DDBJ databases">
        <authorList>
            <person name="Lanie J.A."/>
            <person name="Ng W.-L."/>
            <person name="Kazmierczak K.M."/>
            <person name="Andrzejewski T.M."/>
            <person name="Davidsen T.M."/>
            <person name="Wayne K.J."/>
            <person name="Tettelin H."/>
            <person name="Glass J.I."/>
            <person name="Rusch D."/>
            <person name="Podicherti R."/>
            <person name="Tsui H.-C.T."/>
            <person name="Winkler M.E."/>
        </authorList>
    </citation>
    <scope>NUCLEOTIDE SEQUENCE</scope>
</reference>
<dbReference type="InterPro" id="IPR000866">
    <property type="entry name" value="AhpC/TSA"/>
</dbReference>
<dbReference type="Pfam" id="PF00578">
    <property type="entry name" value="AhpC-TSA"/>
    <property type="match status" value="1"/>
</dbReference>
<dbReference type="PANTHER" id="PTHR42852">
    <property type="entry name" value="THIOL:DISULFIDE INTERCHANGE PROTEIN DSBE"/>
    <property type="match status" value="1"/>
</dbReference>
<organism evidence="6">
    <name type="scientific">marine metagenome</name>
    <dbReference type="NCBI Taxonomy" id="408172"/>
    <lineage>
        <taxon>unclassified sequences</taxon>
        <taxon>metagenomes</taxon>
        <taxon>ecological metagenomes</taxon>
    </lineage>
</organism>
<feature type="domain" description="Thioredoxin" evidence="5">
    <location>
        <begin position="32"/>
        <end position="170"/>
    </location>
</feature>
<keyword evidence="4" id="KW-0676">Redox-active center</keyword>
<dbReference type="EMBL" id="UINC01095762">
    <property type="protein sequence ID" value="SVC52104.1"/>
    <property type="molecule type" value="Genomic_DNA"/>
</dbReference>
<evidence type="ECO:0000256" key="2">
    <source>
        <dbReference type="ARBA" id="ARBA00022748"/>
    </source>
</evidence>
<dbReference type="InterPro" id="IPR050553">
    <property type="entry name" value="Thioredoxin_ResA/DsbE_sf"/>
</dbReference>
<keyword evidence="3" id="KW-1015">Disulfide bond</keyword>
<dbReference type="InterPro" id="IPR036249">
    <property type="entry name" value="Thioredoxin-like_sf"/>
</dbReference>